<evidence type="ECO:0000259" key="1">
    <source>
        <dbReference type="Pfam" id="PF17389"/>
    </source>
</evidence>
<feature type="domain" description="Alpha-L-rhamnosidase six-hairpin glycosidase" evidence="1">
    <location>
        <begin position="187"/>
        <end position="512"/>
    </location>
</feature>
<dbReference type="InterPro" id="IPR049164">
    <property type="entry name" value="Glyco_hydro_78_N"/>
</dbReference>
<dbReference type="Pfam" id="PF21104">
    <property type="entry name" value="Glyco_hydro_78_N"/>
    <property type="match status" value="1"/>
</dbReference>
<dbReference type="GO" id="GO:0003824">
    <property type="term" value="F:catalytic activity"/>
    <property type="evidence" value="ECO:0007669"/>
    <property type="project" value="UniProtKB-ARBA"/>
</dbReference>
<keyword evidence="4" id="KW-1185">Reference proteome</keyword>
<dbReference type="PANTHER" id="PTHR34987">
    <property type="entry name" value="C, PUTATIVE (AFU_ORTHOLOGUE AFUA_3G02880)-RELATED"/>
    <property type="match status" value="1"/>
</dbReference>
<protein>
    <submittedName>
        <fullName evidence="3">Bacterial alpha-L-rhamnosidase domain protein</fullName>
    </submittedName>
</protein>
<dbReference type="InterPro" id="IPR035396">
    <property type="entry name" value="Bac_rhamnosid6H"/>
</dbReference>
<dbReference type="PANTHER" id="PTHR34987:SF4">
    <property type="entry name" value="ALPHA-L-RHAMNOSIDASE C-TERMINAL DOMAIN-CONTAINING PROTEIN"/>
    <property type="match status" value="1"/>
</dbReference>
<dbReference type="InterPro" id="IPR008928">
    <property type="entry name" value="6-hairpin_glycosidase_sf"/>
</dbReference>
<dbReference type="OrthoDB" id="10036721at2759"/>
<accession>A0A3N4L1X0</accession>
<dbReference type="InterPro" id="IPR012341">
    <property type="entry name" value="6hp_glycosidase-like_sf"/>
</dbReference>
<organism evidence="3 4">
    <name type="scientific">Morchella conica CCBAS932</name>
    <dbReference type="NCBI Taxonomy" id="1392247"/>
    <lineage>
        <taxon>Eukaryota</taxon>
        <taxon>Fungi</taxon>
        <taxon>Dikarya</taxon>
        <taxon>Ascomycota</taxon>
        <taxon>Pezizomycotina</taxon>
        <taxon>Pezizomycetes</taxon>
        <taxon>Pezizales</taxon>
        <taxon>Morchellaceae</taxon>
        <taxon>Morchella</taxon>
    </lineage>
</organism>
<proteinExistence type="predicted"/>
<dbReference type="InParanoid" id="A0A3N4L1X0"/>
<sequence length="521" mass="58292">MSSLIPIAHLERFRETAASLIPQLIERREAPKSIIRFDPCATTYLRYKPSSLFPVEELESRLWGKGDEFIIDFESHRTGYFSFDLAGEGDSVGDAPTRLRLVFGEVPGDVVETLDPAKSKSWISTSWYPDEIINIDECPSSVNLPRRFAFRYVRVQVLCGSKSYKIRFLNVKATAISSTASLPPPYQTADDLLRRIDQTSVITLRDCMTTIFEDGPRRDRRLWLGDLRLQALANYYTFKNYDLVKRCLYLFAGFPREDGSVPAAIFERPVTRRAGDYILDYDVLFGVTVLDYVEASGDKATGHDLWQTVVNSTRNSVSSISADGRFTPNKNVWVFLDWQEGLDRTTGAHALIVFALKAVNQLASLLGYPAIHTDVITASSETLSSAFDAEKGVFVSGPKRQVSWASQAWIALADIVPPERAKVALVNAYNDPSATKAMTPYLFHYVTEAFARVGAKEEAMSLLLNYWGGMVQNGADTFWEAYDPADSMFSPYGDHLNNSYCHAWSCTPAYLLRSGLIPTGN</sequence>
<name>A0A3N4L1X0_9PEZI</name>
<dbReference type="Gene3D" id="1.50.10.10">
    <property type="match status" value="1"/>
</dbReference>
<evidence type="ECO:0000259" key="2">
    <source>
        <dbReference type="Pfam" id="PF21104"/>
    </source>
</evidence>
<dbReference type="AlphaFoldDB" id="A0A3N4L1X0"/>
<feature type="domain" description="Glycosyl hydrolase family 78 alpha-rhamnosidase N-terminal" evidence="2">
    <location>
        <begin position="31"/>
        <end position="175"/>
    </location>
</feature>
<evidence type="ECO:0000313" key="4">
    <source>
        <dbReference type="Proteomes" id="UP000277580"/>
    </source>
</evidence>
<dbReference type="Proteomes" id="UP000277580">
    <property type="component" value="Unassembled WGS sequence"/>
</dbReference>
<dbReference type="SUPFAM" id="SSF48208">
    <property type="entry name" value="Six-hairpin glycosidases"/>
    <property type="match status" value="1"/>
</dbReference>
<gene>
    <name evidence="3" type="ORF">P167DRAFT_183243</name>
</gene>
<dbReference type="Pfam" id="PF17389">
    <property type="entry name" value="Bac_rhamnosid6H"/>
    <property type="match status" value="1"/>
</dbReference>
<evidence type="ECO:0000313" key="3">
    <source>
        <dbReference type="EMBL" id="RPB11965.1"/>
    </source>
</evidence>
<dbReference type="GO" id="GO:0005975">
    <property type="term" value="P:carbohydrate metabolic process"/>
    <property type="evidence" value="ECO:0007669"/>
    <property type="project" value="InterPro"/>
</dbReference>
<reference evidence="3 4" key="1">
    <citation type="journal article" date="2018" name="Nat. Ecol. Evol.">
        <title>Pezizomycetes genomes reveal the molecular basis of ectomycorrhizal truffle lifestyle.</title>
        <authorList>
            <person name="Murat C."/>
            <person name="Payen T."/>
            <person name="Noel B."/>
            <person name="Kuo A."/>
            <person name="Morin E."/>
            <person name="Chen J."/>
            <person name="Kohler A."/>
            <person name="Krizsan K."/>
            <person name="Balestrini R."/>
            <person name="Da Silva C."/>
            <person name="Montanini B."/>
            <person name="Hainaut M."/>
            <person name="Levati E."/>
            <person name="Barry K.W."/>
            <person name="Belfiori B."/>
            <person name="Cichocki N."/>
            <person name="Clum A."/>
            <person name="Dockter R.B."/>
            <person name="Fauchery L."/>
            <person name="Guy J."/>
            <person name="Iotti M."/>
            <person name="Le Tacon F."/>
            <person name="Lindquist E.A."/>
            <person name="Lipzen A."/>
            <person name="Malagnac F."/>
            <person name="Mello A."/>
            <person name="Molinier V."/>
            <person name="Miyauchi S."/>
            <person name="Poulain J."/>
            <person name="Riccioni C."/>
            <person name="Rubini A."/>
            <person name="Sitrit Y."/>
            <person name="Splivallo R."/>
            <person name="Traeger S."/>
            <person name="Wang M."/>
            <person name="Zifcakova L."/>
            <person name="Wipf D."/>
            <person name="Zambonelli A."/>
            <person name="Paolocci F."/>
            <person name="Nowrousian M."/>
            <person name="Ottonello S."/>
            <person name="Baldrian P."/>
            <person name="Spatafora J.W."/>
            <person name="Henrissat B."/>
            <person name="Nagy L.G."/>
            <person name="Aury J.M."/>
            <person name="Wincker P."/>
            <person name="Grigoriev I.V."/>
            <person name="Bonfante P."/>
            <person name="Martin F.M."/>
        </authorList>
    </citation>
    <scope>NUCLEOTIDE SEQUENCE [LARGE SCALE GENOMIC DNA]</scope>
    <source>
        <strain evidence="3 4">CCBAS932</strain>
    </source>
</reference>
<dbReference type="EMBL" id="ML119132">
    <property type="protein sequence ID" value="RPB11965.1"/>
    <property type="molecule type" value="Genomic_DNA"/>
</dbReference>